<dbReference type="PROSITE" id="PS00166">
    <property type="entry name" value="ENOYL_COA_HYDRATASE"/>
    <property type="match status" value="1"/>
</dbReference>
<keyword evidence="4" id="KW-0456">Lyase</keyword>
<evidence type="ECO:0000256" key="6">
    <source>
        <dbReference type="ARBA" id="ARBA00023717"/>
    </source>
</evidence>
<comment type="caution">
    <text evidence="8">The sequence shown here is derived from an EMBL/GenBank/DDBJ whole genome shotgun (WGS) entry which is preliminary data.</text>
</comment>
<dbReference type="InterPro" id="IPR001753">
    <property type="entry name" value="Enoyl-CoA_hydra/iso"/>
</dbReference>
<dbReference type="SUPFAM" id="SSF52096">
    <property type="entry name" value="ClpP/crotonase"/>
    <property type="match status" value="1"/>
</dbReference>
<dbReference type="EMBL" id="JABEPQ010000002">
    <property type="protein sequence ID" value="NNM46424.1"/>
    <property type="molecule type" value="Genomic_DNA"/>
</dbReference>
<proteinExistence type="inferred from homology"/>
<evidence type="ECO:0000256" key="4">
    <source>
        <dbReference type="ARBA" id="ARBA00023239"/>
    </source>
</evidence>
<dbReference type="CDD" id="cd06558">
    <property type="entry name" value="crotonase-like"/>
    <property type="match status" value="1"/>
</dbReference>
<dbReference type="RefSeq" id="WP_171243529.1">
    <property type="nucleotide sequence ID" value="NZ_JABEPQ010000002.1"/>
</dbReference>
<dbReference type="Pfam" id="PF00378">
    <property type="entry name" value="ECH_1"/>
    <property type="match status" value="1"/>
</dbReference>
<dbReference type="FunFam" id="1.10.12.10:FF:000001">
    <property type="entry name" value="Probable enoyl-CoA hydratase, mitochondrial"/>
    <property type="match status" value="1"/>
</dbReference>
<keyword evidence="9" id="KW-1185">Reference proteome</keyword>
<evidence type="ECO:0000256" key="5">
    <source>
        <dbReference type="ARBA" id="ARBA00023709"/>
    </source>
</evidence>
<evidence type="ECO:0000313" key="9">
    <source>
        <dbReference type="Proteomes" id="UP000588586"/>
    </source>
</evidence>
<protein>
    <recommendedName>
        <fullName evidence="2">enoyl-CoA hydratase</fullName>
        <ecNumber evidence="2">4.2.1.17</ecNumber>
    </recommendedName>
</protein>
<dbReference type="GO" id="GO:0004300">
    <property type="term" value="F:enoyl-CoA hydratase activity"/>
    <property type="evidence" value="ECO:0007669"/>
    <property type="project" value="UniProtKB-EC"/>
</dbReference>
<evidence type="ECO:0000256" key="2">
    <source>
        <dbReference type="ARBA" id="ARBA00012076"/>
    </source>
</evidence>
<evidence type="ECO:0000256" key="3">
    <source>
        <dbReference type="ARBA" id="ARBA00023098"/>
    </source>
</evidence>
<dbReference type="FunFam" id="3.90.226.10:FF:000009">
    <property type="entry name" value="Carnitinyl-CoA dehydratase"/>
    <property type="match status" value="1"/>
</dbReference>
<dbReference type="Gene3D" id="1.10.12.10">
    <property type="entry name" value="Lyase 2-enoyl-coa Hydratase, Chain A, domain 2"/>
    <property type="match status" value="1"/>
</dbReference>
<dbReference type="AlphaFoldDB" id="A0A849HIM1"/>
<keyword evidence="3" id="KW-0443">Lipid metabolism</keyword>
<name>A0A849HIM1_9MICO</name>
<dbReference type="PANTHER" id="PTHR11941:SF169">
    <property type="entry name" value="(7AS)-7A-METHYL-1,5-DIOXO-2,3,5,6,7,7A-HEXAHYDRO-1H-INDENE-CARBOXYL-COA HYDROLASE"/>
    <property type="match status" value="1"/>
</dbReference>
<evidence type="ECO:0000256" key="1">
    <source>
        <dbReference type="ARBA" id="ARBA00005254"/>
    </source>
</evidence>
<dbReference type="Proteomes" id="UP000588586">
    <property type="component" value="Unassembled WGS sequence"/>
</dbReference>
<comment type="similarity">
    <text evidence="1 7">Belongs to the enoyl-CoA hydratase/isomerase family.</text>
</comment>
<dbReference type="PANTHER" id="PTHR11941">
    <property type="entry name" value="ENOYL-COA HYDRATASE-RELATED"/>
    <property type="match status" value="1"/>
</dbReference>
<evidence type="ECO:0000313" key="8">
    <source>
        <dbReference type="EMBL" id="NNM46424.1"/>
    </source>
</evidence>
<reference evidence="8 9" key="1">
    <citation type="submission" date="2020-04" db="EMBL/GenBank/DDBJ databases">
        <title>Knoellia sp. isolate from air conditioner.</title>
        <authorList>
            <person name="Chea S."/>
            <person name="Kim D.-U."/>
        </authorList>
    </citation>
    <scope>NUCLEOTIDE SEQUENCE [LARGE SCALE GENOMIC DNA]</scope>
    <source>
        <strain evidence="8 9">DB2414S</strain>
    </source>
</reference>
<dbReference type="InterPro" id="IPR014748">
    <property type="entry name" value="Enoyl-CoA_hydra_C"/>
</dbReference>
<dbReference type="EC" id="4.2.1.17" evidence="2"/>
<accession>A0A849HIM1</accession>
<sequence>MTEPAPQSDQLVRIERHGEGGHVAELVLDRPEAMNAVSTAMAHALGRATKELADDPTVRAVVVTSTHPKAFCVGADLKERNSFTDEELRAQRPLAQAAYRGVLDLPVPAIAAVDGYALGGGFEIALSCDLVVCGEGATVGLPEVTVGVIPGGGGTQLLTRRVGWSRAARMIFTGERFGAAAAADLGAVDEVVSAGAARERALELATTIAANSPIGVRNAKAAMRQGYDTDLSAGLRIEDEMWASTAFSADRAEGVAAFNEKRRPSWPGR</sequence>
<comment type="catalytic activity">
    <reaction evidence="5">
        <text>a (3S)-3-hydroxyacyl-CoA = a (2E)-enoyl-CoA + H2O</text>
        <dbReference type="Rhea" id="RHEA:16105"/>
        <dbReference type="ChEBI" id="CHEBI:15377"/>
        <dbReference type="ChEBI" id="CHEBI:57318"/>
        <dbReference type="ChEBI" id="CHEBI:58856"/>
        <dbReference type="EC" id="4.2.1.17"/>
    </reaction>
</comment>
<comment type="catalytic activity">
    <reaction evidence="6">
        <text>a 4-saturated-(3S)-3-hydroxyacyl-CoA = a (3E)-enoyl-CoA + H2O</text>
        <dbReference type="Rhea" id="RHEA:20724"/>
        <dbReference type="ChEBI" id="CHEBI:15377"/>
        <dbReference type="ChEBI" id="CHEBI:58521"/>
        <dbReference type="ChEBI" id="CHEBI:137480"/>
        <dbReference type="EC" id="4.2.1.17"/>
    </reaction>
</comment>
<dbReference type="InterPro" id="IPR018376">
    <property type="entry name" value="Enoyl-CoA_hyd/isom_CS"/>
</dbReference>
<dbReference type="InterPro" id="IPR029045">
    <property type="entry name" value="ClpP/crotonase-like_dom_sf"/>
</dbReference>
<dbReference type="Gene3D" id="3.90.226.10">
    <property type="entry name" value="2-enoyl-CoA Hydratase, Chain A, domain 1"/>
    <property type="match status" value="1"/>
</dbReference>
<gene>
    <name evidence="8" type="ORF">HJG52_10440</name>
</gene>
<evidence type="ECO:0000256" key="7">
    <source>
        <dbReference type="RuleBase" id="RU003707"/>
    </source>
</evidence>
<organism evidence="8 9">
    <name type="scientific">Knoellia koreensis</name>
    <dbReference type="NCBI Taxonomy" id="2730921"/>
    <lineage>
        <taxon>Bacteria</taxon>
        <taxon>Bacillati</taxon>
        <taxon>Actinomycetota</taxon>
        <taxon>Actinomycetes</taxon>
        <taxon>Micrococcales</taxon>
        <taxon>Intrasporangiaceae</taxon>
        <taxon>Knoellia</taxon>
    </lineage>
</organism>
<dbReference type="GO" id="GO:0006635">
    <property type="term" value="P:fatty acid beta-oxidation"/>
    <property type="evidence" value="ECO:0007669"/>
    <property type="project" value="TreeGrafter"/>
</dbReference>